<evidence type="ECO:0000256" key="1">
    <source>
        <dbReference type="SAM" id="MobiDB-lite"/>
    </source>
</evidence>
<sequence>MTAREAGGPTGAMRLEELLALPAAVNVTTAGRALGIGRDKAYELLRRYHAADGQRGERPVSTCQATDIGTAPDLGDSVRD</sequence>
<gene>
    <name evidence="2" type="ORF">GCM10023257_59200</name>
</gene>
<evidence type="ECO:0000313" key="2">
    <source>
        <dbReference type="EMBL" id="GAA5005681.1"/>
    </source>
</evidence>
<name>A0ABP9IPY4_9ACTN</name>
<dbReference type="EMBL" id="BAABIV010000029">
    <property type="protein sequence ID" value="GAA5005681.1"/>
    <property type="molecule type" value="Genomic_DNA"/>
</dbReference>
<comment type="caution">
    <text evidence="2">The sequence shown here is derived from an EMBL/GenBank/DDBJ whole genome shotgun (WGS) entry which is preliminary data.</text>
</comment>
<accession>A0ABP9IPY4</accession>
<feature type="region of interest" description="Disordered" evidence="1">
    <location>
        <begin position="51"/>
        <end position="80"/>
    </location>
</feature>
<reference evidence="3" key="1">
    <citation type="journal article" date="2019" name="Int. J. Syst. Evol. Microbiol.">
        <title>The Global Catalogue of Microorganisms (GCM) 10K type strain sequencing project: providing services to taxonomists for standard genome sequencing and annotation.</title>
        <authorList>
            <consortium name="The Broad Institute Genomics Platform"/>
            <consortium name="The Broad Institute Genome Sequencing Center for Infectious Disease"/>
            <person name="Wu L."/>
            <person name="Ma J."/>
        </authorList>
    </citation>
    <scope>NUCLEOTIDE SEQUENCE [LARGE SCALE GENOMIC DNA]</scope>
    <source>
        <strain evidence="3">JCM 17657</strain>
    </source>
</reference>
<proteinExistence type="predicted"/>
<dbReference type="Proteomes" id="UP001500610">
    <property type="component" value="Unassembled WGS sequence"/>
</dbReference>
<keyword evidence="3" id="KW-1185">Reference proteome</keyword>
<organism evidence="2 3">
    <name type="scientific">Streptomyces hyderabadensis</name>
    <dbReference type="NCBI Taxonomy" id="598549"/>
    <lineage>
        <taxon>Bacteria</taxon>
        <taxon>Bacillati</taxon>
        <taxon>Actinomycetota</taxon>
        <taxon>Actinomycetes</taxon>
        <taxon>Kitasatosporales</taxon>
        <taxon>Streptomycetaceae</taxon>
        <taxon>Streptomyces</taxon>
    </lineage>
</organism>
<evidence type="ECO:0008006" key="4">
    <source>
        <dbReference type="Google" id="ProtNLM"/>
    </source>
</evidence>
<protein>
    <recommendedName>
        <fullName evidence="4">Helix-turn-helix domain-containing protein</fullName>
    </recommendedName>
</protein>
<evidence type="ECO:0000313" key="3">
    <source>
        <dbReference type="Proteomes" id="UP001500610"/>
    </source>
</evidence>